<proteinExistence type="predicted"/>
<gene>
    <name evidence="1" type="ORF">DSPE1174_LOCUS11985</name>
</gene>
<reference evidence="1" key="1">
    <citation type="submission" date="2021-01" db="EMBL/GenBank/DDBJ databases">
        <authorList>
            <person name="Corre E."/>
            <person name="Pelletier E."/>
            <person name="Niang G."/>
            <person name="Scheremetjew M."/>
            <person name="Finn R."/>
            <person name="Kale V."/>
            <person name="Holt S."/>
            <person name="Cochrane G."/>
            <person name="Meng A."/>
            <person name="Brown T."/>
            <person name="Cohen L."/>
        </authorList>
    </citation>
    <scope>NUCLEOTIDE SEQUENCE</scope>
    <source>
        <strain evidence="1">CCMP1381</strain>
    </source>
</reference>
<evidence type="ECO:0008006" key="2">
    <source>
        <dbReference type="Google" id="ProtNLM"/>
    </source>
</evidence>
<protein>
    <recommendedName>
        <fullName evidence="2">TIR domain-containing protein</fullName>
    </recommendedName>
</protein>
<organism evidence="1">
    <name type="scientific">Octactis speculum</name>
    <dbReference type="NCBI Taxonomy" id="3111310"/>
    <lineage>
        <taxon>Eukaryota</taxon>
        <taxon>Sar</taxon>
        <taxon>Stramenopiles</taxon>
        <taxon>Ochrophyta</taxon>
        <taxon>Dictyochophyceae</taxon>
        <taxon>Dictyochales</taxon>
        <taxon>Dictyochaceae</taxon>
        <taxon>Octactis</taxon>
    </lineage>
</organism>
<dbReference type="EMBL" id="HBGS01023584">
    <property type="protein sequence ID" value="CAD9414616.1"/>
    <property type="molecule type" value="Transcribed_RNA"/>
</dbReference>
<accession>A0A7S2FV16</accession>
<name>A0A7S2FV16_9STRA</name>
<dbReference type="AlphaFoldDB" id="A0A7S2FV16"/>
<evidence type="ECO:0000313" key="1">
    <source>
        <dbReference type="EMBL" id="CAD9414616.1"/>
    </source>
</evidence>
<sequence length="198" mass="22479">MKWDHLARCAEAFKKRRGRYPTLWIDMFCLGNGQQATDRLKGLCMYIRACDRMLVLCGPTYSTRLWCAWEIFSVLAFQTESEALKRIELVALDKVGIPEGGWESNALMALEVFSVTKSTCNDPNDEFVMKNIIDAVDRSQFDSKVQRLARSIRQGGGHMFIEPDDGMVDARGSPCTRDKLKHMTVRYNGCLIPVTARS</sequence>